<evidence type="ECO:0000256" key="1">
    <source>
        <dbReference type="ARBA" id="ARBA00010541"/>
    </source>
</evidence>
<dbReference type="InterPro" id="IPR043504">
    <property type="entry name" value="Peptidase_S1_PA_chymotrypsin"/>
</dbReference>
<dbReference type="Gene3D" id="2.40.10.10">
    <property type="entry name" value="Trypsin-like serine proteases"/>
    <property type="match status" value="2"/>
</dbReference>
<dbReference type="Gene3D" id="2.30.42.10">
    <property type="match status" value="2"/>
</dbReference>
<proteinExistence type="inferred from homology"/>
<dbReference type="PANTHER" id="PTHR43343:SF3">
    <property type="entry name" value="PROTEASE DO-LIKE 8, CHLOROPLASTIC"/>
    <property type="match status" value="1"/>
</dbReference>
<keyword evidence="4" id="KW-0732">Signal</keyword>
<feature type="domain" description="PDZ" evidence="5">
    <location>
        <begin position="350"/>
        <end position="438"/>
    </location>
</feature>
<evidence type="ECO:0000256" key="4">
    <source>
        <dbReference type="SAM" id="SignalP"/>
    </source>
</evidence>
<dbReference type="KEGG" id="rml:FF011L_36950"/>
<dbReference type="Pfam" id="PF13365">
    <property type="entry name" value="Trypsin_2"/>
    <property type="match status" value="1"/>
</dbReference>
<keyword evidence="7" id="KW-1185">Reference proteome</keyword>
<name>A0A517MJ42_9BACT</name>
<keyword evidence="2 6" id="KW-0645">Protease</keyword>
<evidence type="ECO:0000256" key="2">
    <source>
        <dbReference type="ARBA" id="ARBA00022670"/>
    </source>
</evidence>
<keyword evidence="3" id="KW-0378">Hydrolase</keyword>
<evidence type="ECO:0000256" key="3">
    <source>
        <dbReference type="ARBA" id="ARBA00022801"/>
    </source>
</evidence>
<dbReference type="InterPro" id="IPR001478">
    <property type="entry name" value="PDZ"/>
</dbReference>
<dbReference type="InterPro" id="IPR051201">
    <property type="entry name" value="Chloro_Bact_Ser_Proteases"/>
</dbReference>
<gene>
    <name evidence="6" type="primary">htrA_3</name>
    <name evidence="6" type="ORF">FF011L_36950</name>
</gene>
<dbReference type="SUPFAM" id="SSF50156">
    <property type="entry name" value="PDZ domain-like"/>
    <property type="match status" value="2"/>
</dbReference>
<sequence length="455" mass="49391" precursor="true">MLYDTKITVSRPTPRLLLAAALVFTLLASPTALGDSPRETSVVRAYRAASPSVVNIHGQKTIRSTTAGFNGSSAESFRQVNGMGTGVIVDPRGYIITNFHVIEDVADIRVTLKDGRTVSASTISHNRANDLAVIKINVSEPLPVIARTSSEDLMVGEPVLAIGNAFGYENTLTQGIISALHRDVPVNETQSYRDLIQTSAGINPGNSGGPLLNIEGKMIGINVAVRVGAQQIAFTIPVDQALETVAIMLEERNRKQVSLGVEELLAPGTQSLQIEHPLSTQLEPGDKITKVANKEVQTRFDFALAATEVRPGDSVPMQITRNGVKKEFTLVAGDPSTSNFGARTADLVWQWIGIRTEPLSSAELRRLNQRTATPNQGGLKITSLRSGSPAAHQGIEPGDILLGIHEWRTASLDDLEMIIDHPELQRAPETRFYILRSNKTLYGYMRLADRPVARR</sequence>
<dbReference type="AlphaFoldDB" id="A0A517MJ42"/>
<dbReference type="InterPro" id="IPR001940">
    <property type="entry name" value="Peptidase_S1C"/>
</dbReference>
<dbReference type="SMART" id="SM00228">
    <property type="entry name" value="PDZ"/>
    <property type="match status" value="1"/>
</dbReference>
<feature type="chain" id="PRO_5021771363" evidence="4">
    <location>
        <begin position="35"/>
        <end position="455"/>
    </location>
</feature>
<evidence type="ECO:0000313" key="7">
    <source>
        <dbReference type="Proteomes" id="UP000320672"/>
    </source>
</evidence>
<feature type="signal peptide" evidence="4">
    <location>
        <begin position="1"/>
        <end position="34"/>
    </location>
</feature>
<dbReference type="GO" id="GO:0004252">
    <property type="term" value="F:serine-type endopeptidase activity"/>
    <property type="evidence" value="ECO:0007669"/>
    <property type="project" value="InterPro"/>
</dbReference>
<comment type="similarity">
    <text evidence="1">Belongs to the peptidase S1C family.</text>
</comment>
<organism evidence="6 7">
    <name type="scientific">Roseimaritima multifibrata</name>
    <dbReference type="NCBI Taxonomy" id="1930274"/>
    <lineage>
        <taxon>Bacteria</taxon>
        <taxon>Pseudomonadati</taxon>
        <taxon>Planctomycetota</taxon>
        <taxon>Planctomycetia</taxon>
        <taxon>Pirellulales</taxon>
        <taxon>Pirellulaceae</taxon>
        <taxon>Roseimaritima</taxon>
    </lineage>
</organism>
<protein>
    <submittedName>
        <fullName evidence="6">Serine protease HtrA</fullName>
    </submittedName>
</protein>
<dbReference type="InterPro" id="IPR009003">
    <property type="entry name" value="Peptidase_S1_PA"/>
</dbReference>
<dbReference type="SUPFAM" id="SSF50494">
    <property type="entry name" value="Trypsin-like serine proteases"/>
    <property type="match status" value="1"/>
</dbReference>
<dbReference type="GO" id="GO:0006508">
    <property type="term" value="P:proteolysis"/>
    <property type="evidence" value="ECO:0007669"/>
    <property type="project" value="UniProtKB-KW"/>
</dbReference>
<evidence type="ECO:0000313" key="6">
    <source>
        <dbReference type="EMBL" id="QDS94912.1"/>
    </source>
</evidence>
<dbReference type="EMBL" id="CP036262">
    <property type="protein sequence ID" value="QDS94912.1"/>
    <property type="molecule type" value="Genomic_DNA"/>
</dbReference>
<reference evidence="6 7" key="1">
    <citation type="submission" date="2019-02" db="EMBL/GenBank/DDBJ databases">
        <title>Deep-cultivation of Planctomycetes and their phenomic and genomic characterization uncovers novel biology.</title>
        <authorList>
            <person name="Wiegand S."/>
            <person name="Jogler M."/>
            <person name="Boedeker C."/>
            <person name="Pinto D."/>
            <person name="Vollmers J."/>
            <person name="Rivas-Marin E."/>
            <person name="Kohn T."/>
            <person name="Peeters S.H."/>
            <person name="Heuer A."/>
            <person name="Rast P."/>
            <person name="Oberbeckmann S."/>
            <person name="Bunk B."/>
            <person name="Jeske O."/>
            <person name="Meyerdierks A."/>
            <person name="Storesund J.E."/>
            <person name="Kallscheuer N."/>
            <person name="Luecker S."/>
            <person name="Lage O.M."/>
            <person name="Pohl T."/>
            <person name="Merkel B.J."/>
            <person name="Hornburger P."/>
            <person name="Mueller R.-W."/>
            <person name="Bruemmer F."/>
            <person name="Labrenz M."/>
            <person name="Spormann A.M."/>
            <person name="Op den Camp H."/>
            <person name="Overmann J."/>
            <person name="Amann R."/>
            <person name="Jetten M.S.M."/>
            <person name="Mascher T."/>
            <person name="Medema M.H."/>
            <person name="Devos D.P."/>
            <person name="Kaster A.-K."/>
            <person name="Ovreas L."/>
            <person name="Rohde M."/>
            <person name="Galperin M.Y."/>
            <person name="Jogler C."/>
        </authorList>
    </citation>
    <scope>NUCLEOTIDE SEQUENCE [LARGE SCALE GENOMIC DNA]</scope>
    <source>
        <strain evidence="6 7">FF011L</strain>
    </source>
</reference>
<evidence type="ECO:0000259" key="5">
    <source>
        <dbReference type="SMART" id="SM00228"/>
    </source>
</evidence>
<accession>A0A517MJ42</accession>
<dbReference type="InterPro" id="IPR036034">
    <property type="entry name" value="PDZ_sf"/>
</dbReference>
<dbReference type="Proteomes" id="UP000320672">
    <property type="component" value="Chromosome"/>
</dbReference>
<dbReference type="PANTHER" id="PTHR43343">
    <property type="entry name" value="PEPTIDASE S12"/>
    <property type="match status" value="1"/>
</dbReference>
<dbReference type="PRINTS" id="PR00834">
    <property type="entry name" value="PROTEASES2C"/>
</dbReference>